<dbReference type="RefSeq" id="WP_316681799.1">
    <property type="nucleotide sequence ID" value="NZ_CATZLL010000011.1"/>
</dbReference>
<dbReference type="Proteomes" id="UP001189757">
    <property type="component" value="Unassembled WGS sequence"/>
</dbReference>
<evidence type="ECO:0000256" key="1">
    <source>
        <dbReference type="SAM" id="SignalP"/>
    </source>
</evidence>
<sequence>MKRIIIIIFFFVISTACQATNQCRENESEVFNCITKYTHASLCESKIDEMLTYRAAAKGKLQLQISETKKNKGKLFFFSSTPYAGGGEAHIRFVNAGYTYYLYDRAVKGEGGPIFSSGVAIYRDGEKISNPTCENDASIHQSAYENMTREPYLDIQ</sequence>
<reference evidence="2 3" key="1">
    <citation type="submission" date="2023-07" db="EMBL/GenBank/DDBJ databases">
        <authorList>
            <person name="Peeters C."/>
        </authorList>
    </citation>
    <scope>NUCLEOTIDE SEQUENCE [LARGE SCALE GENOMIC DNA]</scope>
    <source>
        <strain evidence="2 3">LMG 18101</strain>
    </source>
</reference>
<feature type="signal peptide" evidence="1">
    <location>
        <begin position="1"/>
        <end position="19"/>
    </location>
</feature>
<evidence type="ECO:0008006" key="4">
    <source>
        <dbReference type="Google" id="ProtNLM"/>
    </source>
</evidence>
<keyword evidence="3" id="KW-1185">Reference proteome</keyword>
<protein>
    <recommendedName>
        <fullName evidence="4">Lipoprotein</fullName>
    </recommendedName>
</protein>
<comment type="caution">
    <text evidence="2">The sequence shown here is derived from an EMBL/GenBank/DDBJ whole genome shotgun (WGS) entry which is preliminary data.</text>
</comment>
<dbReference type="EMBL" id="CATZLL010000011">
    <property type="protein sequence ID" value="CAJ0818171.1"/>
    <property type="molecule type" value="Genomic_DNA"/>
</dbReference>
<evidence type="ECO:0000313" key="2">
    <source>
        <dbReference type="EMBL" id="CAJ0818171.1"/>
    </source>
</evidence>
<keyword evidence="1" id="KW-0732">Signal</keyword>
<accession>A0ABM9K973</accession>
<gene>
    <name evidence="2" type="ORF">LMG18101_03519</name>
</gene>
<feature type="chain" id="PRO_5045154782" description="Lipoprotein" evidence="1">
    <location>
        <begin position="20"/>
        <end position="156"/>
    </location>
</feature>
<dbReference type="PROSITE" id="PS51257">
    <property type="entry name" value="PROKAR_LIPOPROTEIN"/>
    <property type="match status" value="1"/>
</dbReference>
<evidence type="ECO:0000313" key="3">
    <source>
        <dbReference type="Proteomes" id="UP001189757"/>
    </source>
</evidence>
<name>A0ABM9K973_9RALS</name>
<organism evidence="2 3">
    <name type="scientific">Ralstonia flaminis</name>
    <dbReference type="NCBI Taxonomy" id="3058597"/>
    <lineage>
        <taxon>Bacteria</taxon>
        <taxon>Pseudomonadati</taxon>
        <taxon>Pseudomonadota</taxon>
        <taxon>Betaproteobacteria</taxon>
        <taxon>Burkholderiales</taxon>
        <taxon>Burkholderiaceae</taxon>
        <taxon>Ralstonia</taxon>
    </lineage>
</organism>
<proteinExistence type="predicted"/>